<organism evidence="2 3">
    <name type="scientific">Sphingobium xenophagum</name>
    <dbReference type="NCBI Taxonomy" id="121428"/>
    <lineage>
        <taxon>Bacteria</taxon>
        <taxon>Pseudomonadati</taxon>
        <taxon>Pseudomonadota</taxon>
        <taxon>Alphaproteobacteria</taxon>
        <taxon>Sphingomonadales</taxon>
        <taxon>Sphingomonadaceae</taxon>
        <taxon>Sphingobium</taxon>
    </lineage>
</organism>
<name>A0A401J4K6_SPHXE</name>
<proteinExistence type="predicted"/>
<sequence>MPSIESSSAVVSPADAANAGRLPVNGIGVHLRLLPALAEDFRPGDFRIVVTFHLADGTLGEAELKPHEAAGLMSELAKAIDRGNHAASGITPREARENRHA</sequence>
<dbReference type="EMBL" id="BBQY01000019">
    <property type="protein sequence ID" value="GBH31587.1"/>
    <property type="molecule type" value="Genomic_DNA"/>
</dbReference>
<feature type="compositionally biased region" description="Low complexity" evidence="1">
    <location>
        <begin position="1"/>
        <end position="19"/>
    </location>
</feature>
<protein>
    <submittedName>
        <fullName evidence="2">Uncharacterized protein</fullName>
    </submittedName>
</protein>
<dbReference type="AlphaFoldDB" id="A0A401J4K6"/>
<keyword evidence="3" id="KW-1185">Reference proteome</keyword>
<dbReference type="Proteomes" id="UP000290975">
    <property type="component" value="Unassembled WGS sequence"/>
</dbReference>
<evidence type="ECO:0000313" key="2">
    <source>
        <dbReference type="EMBL" id="GBH31587.1"/>
    </source>
</evidence>
<reference evidence="2 3" key="1">
    <citation type="submission" date="2014-12" db="EMBL/GenBank/DDBJ databases">
        <title>Whole genome sequencing of Sphingobium xenophagum OW59.</title>
        <authorList>
            <person name="Ohta Y."/>
            <person name="Nishi S."/>
            <person name="Hatada Y."/>
        </authorList>
    </citation>
    <scope>NUCLEOTIDE SEQUENCE [LARGE SCALE GENOMIC DNA]</scope>
    <source>
        <strain evidence="2 3">OW59</strain>
    </source>
</reference>
<evidence type="ECO:0000256" key="1">
    <source>
        <dbReference type="SAM" id="MobiDB-lite"/>
    </source>
</evidence>
<accession>A0A401J4K6</accession>
<evidence type="ECO:0000313" key="3">
    <source>
        <dbReference type="Proteomes" id="UP000290975"/>
    </source>
</evidence>
<gene>
    <name evidence="2" type="ORF">MBESOW_P2844</name>
</gene>
<comment type="caution">
    <text evidence="2">The sequence shown here is derived from an EMBL/GenBank/DDBJ whole genome shotgun (WGS) entry which is preliminary data.</text>
</comment>
<feature type="region of interest" description="Disordered" evidence="1">
    <location>
        <begin position="1"/>
        <end position="21"/>
    </location>
</feature>